<dbReference type="InterPro" id="IPR011711">
    <property type="entry name" value="GntR_C"/>
</dbReference>
<dbReference type="RefSeq" id="WP_295575256.1">
    <property type="nucleotide sequence ID" value="NZ_FLQR01000006.1"/>
</dbReference>
<protein>
    <submittedName>
        <fullName evidence="5">GntR domain protein</fullName>
    </submittedName>
</protein>
<evidence type="ECO:0000313" key="5">
    <source>
        <dbReference type="EMBL" id="SBS72097.1"/>
    </source>
</evidence>
<feature type="domain" description="GntR C-terminal" evidence="4">
    <location>
        <begin position="55"/>
        <end position="183"/>
    </location>
</feature>
<gene>
    <name evidence="5" type="ORF">MIPYR_20407</name>
</gene>
<dbReference type="PANTHER" id="PTHR43537">
    <property type="entry name" value="TRANSCRIPTIONAL REGULATOR, GNTR FAMILY"/>
    <property type="match status" value="1"/>
</dbReference>
<keyword evidence="1" id="KW-0805">Transcription regulation</keyword>
<dbReference type="EMBL" id="FLQR01000006">
    <property type="protein sequence ID" value="SBS72097.1"/>
    <property type="molecule type" value="Genomic_DNA"/>
</dbReference>
<keyword evidence="3" id="KW-0804">Transcription</keyword>
<keyword evidence="2" id="KW-0238">DNA-binding</keyword>
<dbReference type="PANTHER" id="PTHR43537:SF5">
    <property type="entry name" value="UXU OPERON TRANSCRIPTIONAL REGULATOR"/>
    <property type="match status" value="1"/>
</dbReference>
<dbReference type="InterPro" id="IPR008920">
    <property type="entry name" value="TF_FadR/GntR_C"/>
</dbReference>
<dbReference type="SUPFAM" id="SSF48008">
    <property type="entry name" value="GntR ligand-binding domain-like"/>
    <property type="match status" value="1"/>
</dbReference>
<dbReference type="Pfam" id="PF07729">
    <property type="entry name" value="FCD"/>
    <property type="match status" value="1"/>
</dbReference>
<reference evidence="5" key="1">
    <citation type="submission" date="2016-03" db="EMBL/GenBank/DDBJ databases">
        <authorList>
            <person name="Ploux O."/>
        </authorList>
    </citation>
    <scope>NUCLEOTIDE SEQUENCE</scope>
    <source>
        <strain evidence="5">UC1</strain>
    </source>
</reference>
<sequence>MRRDAVRSVREAIRALSTLDIVDVRHGHGTYVGAMSLDPMVQALVFRGVFSPDGTLNALREVVEVRLAPDLALAETIVGGAVGEDAAELSALVDEMVEKASRGESFLEADRAFHTRLVAVTGNRLAVQLVATFWDVHTAVIPELGIPVPEDIQHTAEAHGIMLAALRGDVAGYRLAVIEHYRPLQRSISAATA</sequence>
<dbReference type="AlphaFoldDB" id="A0A1Y5P097"/>
<proteinExistence type="predicted"/>
<dbReference type="SMART" id="SM00895">
    <property type="entry name" value="FCD"/>
    <property type="match status" value="1"/>
</dbReference>
<evidence type="ECO:0000256" key="2">
    <source>
        <dbReference type="ARBA" id="ARBA00023125"/>
    </source>
</evidence>
<dbReference type="Gene3D" id="1.20.120.530">
    <property type="entry name" value="GntR ligand-binding domain-like"/>
    <property type="match status" value="1"/>
</dbReference>
<evidence type="ECO:0000256" key="3">
    <source>
        <dbReference type="ARBA" id="ARBA00023163"/>
    </source>
</evidence>
<name>A0A1Y5P097_9MICO</name>
<organism evidence="5">
    <name type="scientific">uncultured Microbacterium sp</name>
    <dbReference type="NCBI Taxonomy" id="191216"/>
    <lineage>
        <taxon>Bacteria</taxon>
        <taxon>Bacillati</taxon>
        <taxon>Actinomycetota</taxon>
        <taxon>Actinomycetes</taxon>
        <taxon>Micrococcales</taxon>
        <taxon>Microbacteriaceae</taxon>
        <taxon>Microbacterium</taxon>
        <taxon>environmental samples</taxon>
    </lineage>
</organism>
<accession>A0A1Y5P097</accession>
<evidence type="ECO:0000256" key="1">
    <source>
        <dbReference type="ARBA" id="ARBA00023015"/>
    </source>
</evidence>
<dbReference type="GO" id="GO:0003677">
    <property type="term" value="F:DNA binding"/>
    <property type="evidence" value="ECO:0007669"/>
    <property type="project" value="UniProtKB-KW"/>
</dbReference>
<evidence type="ECO:0000259" key="4">
    <source>
        <dbReference type="SMART" id="SM00895"/>
    </source>
</evidence>